<gene>
    <name evidence="1" type="ORF">UFOVP46_46</name>
</gene>
<protein>
    <submittedName>
        <fullName evidence="1">Uncharacterized protein</fullName>
    </submittedName>
</protein>
<proteinExistence type="predicted"/>
<dbReference type="EMBL" id="LR796174">
    <property type="protein sequence ID" value="CAB4123568.1"/>
    <property type="molecule type" value="Genomic_DNA"/>
</dbReference>
<evidence type="ECO:0000313" key="1">
    <source>
        <dbReference type="EMBL" id="CAB4123568.1"/>
    </source>
</evidence>
<reference evidence="1" key="1">
    <citation type="submission" date="2020-04" db="EMBL/GenBank/DDBJ databases">
        <authorList>
            <person name="Chiriac C."/>
            <person name="Salcher M."/>
            <person name="Ghai R."/>
            <person name="Kavagutti S V."/>
        </authorList>
    </citation>
    <scope>NUCLEOTIDE SEQUENCE</scope>
</reference>
<organism evidence="1">
    <name type="scientific">uncultured Caudovirales phage</name>
    <dbReference type="NCBI Taxonomy" id="2100421"/>
    <lineage>
        <taxon>Viruses</taxon>
        <taxon>Duplodnaviria</taxon>
        <taxon>Heunggongvirae</taxon>
        <taxon>Uroviricota</taxon>
        <taxon>Caudoviricetes</taxon>
        <taxon>Peduoviridae</taxon>
        <taxon>Maltschvirus</taxon>
        <taxon>Maltschvirus maltsch</taxon>
    </lineage>
</organism>
<name>A0A6J5KMP3_9CAUD</name>
<sequence length="249" mass="28195">MRLFADGKKLCPTESRKTSDKWNVVPNRERYNMINAPSVQADDYLAEDSVDAKPKHGTTVQAGWGAADAFLKAKDKDKAYASDFKFSEQAQLVRFLEDEPFIVYEQHWIDRTEGRRSFVCLGEDCPLCTIAGDKARPRFAFNVLVLSNEEPEVQIMTVPVTLARQLRAANEDSRRGPLTKYYWTLSRLGLGRDTQYTLERVRASDLAEEWELDSEEIDDVAATVARYDASSVFVSPREELLSVARGLVS</sequence>
<accession>A0A6J5KMP3</accession>